<dbReference type="EC" id="2.3.2.27" evidence="3"/>
<protein>
    <recommendedName>
        <fullName evidence="3">RING-type E3 ubiquitin transferase</fullName>
        <ecNumber evidence="3">2.3.2.27</ecNumber>
    </recommendedName>
</protein>
<dbReference type="PANTHER" id="PTHR47568:SF3">
    <property type="entry name" value="RING-TYPE E3 UBIQUITIN TRANSFERASE"/>
    <property type="match status" value="1"/>
</dbReference>
<dbReference type="Pfam" id="PF12483">
    <property type="entry name" value="GIDE"/>
    <property type="match status" value="1"/>
</dbReference>
<keyword evidence="6" id="KW-0479">Metal-binding</keyword>
<dbReference type="Proteomes" id="UP000836841">
    <property type="component" value="Chromosome 1"/>
</dbReference>
<evidence type="ECO:0000256" key="9">
    <source>
        <dbReference type="ARBA" id="ARBA00022833"/>
    </source>
</evidence>
<dbReference type="GO" id="GO:0008270">
    <property type="term" value="F:zinc ion binding"/>
    <property type="evidence" value="ECO:0007669"/>
    <property type="project" value="UniProtKB-KW"/>
</dbReference>
<dbReference type="InterPro" id="IPR044231">
    <property type="entry name" value="SP1/SPL1"/>
</dbReference>
<dbReference type="AlphaFoldDB" id="A0AAU9RB54"/>
<evidence type="ECO:0000256" key="11">
    <source>
        <dbReference type="ARBA" id="ARBA00023136"/>
    </source>
</evidence>
<proteinExistence type="predicted"/>
<evidence type="ECO:0000256" key="4">
    <source>
        <dbReference type="ARBA" id="ARBA00022679"/>
    </source>
</evidence>
<accession>A0AAU9RB54</accession>
<evidence type="ECO:0000256" key="5">
    <source>
        <dbReference type="ARBA" id="ARBA00022692"/>
    </source>
</evidence>
<keyword evidence="10" id="KW-1133">Transmembrane helix</keyword>
<evidence type="ECO:0000313" key="14">
    <source>
        <dbReference type="Proteomes" id="UP000836841"/>
    </source>
</evidence>
<keyword evidence="11" id="KW-0472">Membrane</keyword>
<evidence type="ECO:0000259" key="12">
    <source>
        <dbReference type="Pfam" id="PF12483"/>
    </source>
</evidence>
<evidence type="ECO:0000256" key="8">
    <source>
        <dbReference type="ARBA" id="ARBA00022786"/>
    </source>
</evidence>
<dbReference type="GO" id="GO:0016567">
    <property type="term" value="P:protein ubiquitination"/>
    <property type="evidence" value="ECO:0007669"/>
    <property type="project" value="InterPro"/>
</dbReference>
<keyword evidence="8" id="KW-0833">Ubl conjugation pathway</keyword>
<evidence type="ECO:0000256" key="10">
    <source>
        <dbReference type="ARBA" id="ARBA00022989"/>
    </source>
</evidence>
<keyword evidence="7" id="KW-0863">Zinc-finger</keyword>
<organism evidence="13 14">
    <name type="scientific">Thlaspi arvense</name>
    <name type="common">Field penny-cress</name>
    <dbReference type="NCBI Taxonomy" id="13288"/>
    <lineage>
        <taxon>Eukaryota</taxon>
        <taxon>Viridiplantae</taxon>
        <taxon>Streptophyta</taxon>
        <taxon>Embryophyta</taxon>
        <taxon>Tracheophyta</taxon>
        <taxon>Spermatophyta</taxon>
        <taxon>Magnoliopsida</taxon>
        <taxon>eudicotyledons</taxon>
        <taxon>Gunneridae</taxon>
        <taxon>Pentapetalae</taxon>
        <taxon>rosids</taxon>
        <taxon>malvids</taxon>
        <taxon>Brassicales</taxon>
        <taxon>Brassicaceae</taxon>
        <taxon>Thlaspideae</taxon>
        <taxon>Thlaspi</taxon>
    </lineage>
</organism>
<keyword evidence="14" id="KW-1185">Reference proteome</keyword>
<evidence type="ECO:0000256" key="3">
    <source>
        <dbReference type="ARBA" id="ARBA00012483"/>
    </source>
</evidence>
<keyword evidence="5" id="KW-0812">Transmembrane</keyword>
<dbReference type="PANTHER" id="PTHR47568">
    <property type="match status" value="1"/>
</dbReference>
<dbReference type="InterPro" id="IPR022170">
    <property type="entry name" value="MUL1-like"/>
</dbReference>
<evidence type="ECO:0000256" key="2">
    <source>
        <dbReference type="ARBA" id="ARBA00004141"/>
    </source>
</evidence>
<keyword evidence="9" id="KW-0862">Zinc</keyword>
<evidence type="ECO:0000256" key="6">
    <source>
        <dbReference type="ARBA" id="ARBA00022723"/>
    </source>
</evidence>
<name>A0AAU9RB54_THLAR</name>
<reference evidence="13 14" key="1">
    <citation type="submission" date="2022-03" db="EMBL/GenBank/DDBJ databases">
        <authorList>
            <person name="Nunn A."/>
            <person name="Chopra R."/>
            <person name="Nunn A."/>
            <person name="Contreras Garrido A."/>
        </authorList>
    </citation>
    <scope>NUCLEOTIDE SEQUENCE [LARGE SCALE GENOMIC DNA]</scope>
</reference>
<feature type="domain" description="E3 Ubiquitin ligase MUL1-like" evidence="12">
    <location>
        <begin position="103"/>
        <end position="230"/>
    </location>
</feature>
<dbReference type="EMBL" id="OU466857">
    <property type="protein sequence ID" value="CAH2037711.1"/>
    <property type="molecule type" value="Genomic_DNA"/>
</dbReference>
<gene>
    <name evidence="13" type="ORF">TAV2_LOCUS2813</name>
</gene>
<evidence type="ECO:0000256" key="7">
    <source>
        <dbReference type="ARBA" id="ARBA00022771"/>
    </source>
</evidence>
<comment type="catalytic activity">
    <reaction evidence="1">
        <text>S-ubiquitinyl-[E2 ubiquitin-conjugating enzyme]-L-cysteine + [acceptor protein]-L-lysine = [E2 ubiquitin-conjugating enzyme]-L-cysteine + N(6)-ubiquitinyl-[acceptor protein]-L-lysine.</text>
        <dbReference type="EC" id="2.3.2.27"/>
    </reaction>
</comment>
<keyword evidence="4" id="KW-0808">Transferase</keyword>
<evidence type="ECO:0000256" key="1">
    <source>
        <dbReference type="ARBA" id="ARBA00000900"/>
    </source>
</evidence>
<sequence length="262" mass="28822">MHTMIGFVAALSCGATASYFLGSRMKRGADYLNSITRVIHLRQLEDLLTEKPRGLLVVVSGSVASAAPFVCKDNDILQAELHLKIKVEDGGFIDKTISYLLQRKETPWHLEDSTGRVNIVGAQDALGFDATLQKYRLDRPAAEILDSLAKPEGAMVSAHSLYGRALNVGTFLTFVGEAVRDKAGNLMIRKPKEESFMVFSGEGSFDKMVNYIKSESEHHLLFYKISATIAVALAVMYGVDLIMGLCVGSESDSEENHREEEE</sequence>
<dbReference type="GO" id="GO:0016020">
    <property type="term" value="C:membrane"/>
    <property type="evidence" value="ECO:0007669"/>
    <property type="project" value="UniProtKB-SubCell"/>
</dbReference>
<comment type="subcellular location">
    <subcellularLocation>
        <location evidence="2">Membrane</location>
        <topology evidence="2">Multi-pass membrane protein</topology>
    </subcellularLocation>
</comment>
<evidence type="ECO:0000313" key="13">
    <source>
        <dbReference type="EMBL" id="CAH2037711.1"/>
    </source>
</evidence>
<dbReference type="GO" id="GO:0061630">
    <property type="term" value="F:ubiquitin protein ligase activity"/>
    <property type="evidence" value="ECO:0007669"/>
    <property type="project" value="UniProtKB-EC"/>
</dbReference>